<dbReference type="Gene3D" id="1.20.1050.10">
    <property type="match status" value="1"/>
</dbReference>
<dbReference type="PANTHER" id="PTHR44051:SF8">
    <property type="entry name" value="GLUTATHIONE S-TRANSFERASE GSTA"/>
    <property type="match status" value="1"/>
</dbReference>
<evidence type="ECO:0000313" key="5">
    <source>
        <dbReference type="Proteomes" id="UP000007014"/>
    </source>
</evidence>
<dbReference type="HOGENOM" id="CLU_011226_6_4_1"/>
<dbReference type="GeneID" id="16996648"/>
<dbReference type="Pfam" id="PF02798">
    <property type="entry name" value="GST_N"/>
    <property type="match status" value="1"/>
</dbReference>
<dbReference type="Proteomes" id="UP000007014">
    <property type="component" value="Chromosome 18"/>
</dbReference>
<keyword evidence="5" id="KW-1185">Reference proteome</keyword>
<dbReference type="InterPro" id="IPR040079">
    <property type="entry name" value="Glutathione_S-Trfase"/>
</dbReference>
<comment type="similarity">
    <text evidence="1">Belongs to the GST superfamily.</text>
</comment>
<sequence length="220" mass="24656">MFVPLARYTASARQERAFACSKAQHSRRVSMSTGKTVLYSAPNSRGAMVEWYIRSIKAPVEVVNLDMGKGEHKSPEFLRVNPFGKVPALEETGPEPWSLNESGAILYYLAEKYDRNFPKDAHQRAQILQWILFANATLAQTAFMESLREKQLPGLLAALDQHFSKHTFAVGETFTVADVALGSYLGYIPMFFPGKVDMTPYSHLNAYMERVKERQAAASA</sequence>
<dbReference type="InterPro" id="IPR036249">
    <property type="entry name" value="Thioredoxin-like_sf"/>
</dbReference>
<feature type="domain" description="GST N-terminal" evidence="2">
    <location>
        <begin position="33"/>
        <end position="117"/>
    </location>
</feature>
<dbReference type="OMA" id="AKGAHKQ"/>
<evidence type="ECO:0000256" key="1">
    <source>
        <dbReference type="ARBA" id="ARBA00007409"/>
    </source>
</evidence>
<dbReference type="AlphaFoldDB" id="M1VB05"/>
<evidence type="ECO:0000313" key="4">
    <source>
        <dbReference type="EMBL" id="BAM82374.1"/>
    </source>
</evidence>
<dbReference type="PROSITE" id="PS50405">
    <property type="entry name" value="GST_CTER"/>
    <property type="match status" value="1"/>
</dbReference>
<dbReference type="OrthoDB" id="422574at2759"/>
<dbReference type="eggNOG" id="KOG0867">
    <property type="taxonomic scope" value="Eukaryota"/>
</dbReference>
<dbReference type="Pfam" id="PF13410">
    <property type="entry name" value="GST_C_2"/>
    <property type="match status" value="1"/>
</dbReference>
<dbReference type="InterPro" id="IPR004045">
    <property type="entry name" value="Glutathione_S-Trfase_N"/>
</dbReference>
<proteinExistence type="inferred from homology"/>
<dbReference type="RefSeq" id="XP_005538410.1">
    <property type="nucleotide sequence ID" value="XM_005538353.1"/>
</dbReference>
<dbReference type="SUPFAM" id="SSF52833">
    <property type="entry name" value="Thioredoxin-like"/>
    <property type="match status" value="1"/>
</dbReference>
<protein>
    <submittedName>
        <fullName evidence="4">Similar to glutathione S-transferase</fullName>
    </submittedName>
</protein>
<reference evidence="4 5" key="2">
    <citation type="journal article" date="2007" name="BMC Biol.">
        <title>A 100%-complete sequence reveals unusually simple genomic features in the hot-spring red alga Cyanidioschyzon merolae.</title>
        <authorList>
            <person name="Nozaki H."/>
            <person name="Takano H."/>
            <person name="Misumi O."/>
            <person name="Terasawa K."/>
            <person name="Matsuzaki M."/>
            <person name="Maruyama S."/>
            <person name="Nishida K."/>
            <person name="Yagisawa F."/>
            <person name="Yoshida Y."/>
            <person name="Fujiwara T."/>
            <person name="Takio S."/>
            <person name="Tamura K."/>
            <person name="Chung S.J."/>
            <person name="Nakamura S."/>
            <person name="Kuroiwa H."/>
            <person name="Tanaka K."/>
            <person name="Sato N."/>
            <person name="Kuroiwa T."/>
        </authorList>
    </citation>
    <scope>NUCLEOTIDE SEQUENCE [LARGE SCALE GENOMIC DNA]</scope>
    <source>
        <strain evidence="4 5">10D</strain>
    </source>
</reference>
<name>M1VB05_CYAM1</name>
<dbReference type="EMBL" id="AP006500">
    <property type="protein sequence ID" value="BAM82374.1"/>
    <property type="molecule type" value="Genomic_DNA"/>
</dbReference>
<dbReference type="PANTHER" id="PTHR44051">
    <property type="entry name" value="GLUTATHIONE S-TRANSFERASE-RELATED"/>
    <property type="match status" value="1"/>
</dbReference>
<accession>M1VB05</accession>
<dbReference type="InterPro" id="IPR036282">
    <property type="entry name" value="Glutathione-S-Trfase_C_sf"/>
</dbReference>
<dbReference type="SUPFAM" id="SSF47616">
    <property type="entry name" value="GST C-terminal domain-like"/>
    <property type="match status" value="1"/>
</dbReference>
<dbReference type="InterPro" id="IPR010987">
    <property type="entry name" value="Glutathione-S-Trfase_C-like"/>
</dbReference>
<organism evidence="4 5">
    <name type="scientific">Cyanidioschyzon merolae (strain NIES-3377 / 10D)</name>
    <name type="common">Unicellular red alga</name>
    <dbReference type="NCBI Taxonomy" id="280699"/>
    <lineage>
        <taxon>Eukaryota</taxon>
        <taxon>Rhodophyta</taxon>
        <taxon>Bangiophyceae</taxon>
        <taxon>Cyanidiales</taxon>
        <taxon>Cyanidiaceae</taxon>
        <taxon>Cyanidioschyzon</taxon>
    </lineage>
</organism>
<evidence type="ECO:0000259" key="3">
    <source>
        <dbReference type="PROSITE" id="PS50405"/>
    </source>
</evidence>
<dbReference type="Gene3D" id="3.40.30.10">
    <property type="entry name" value="Glutaredoxin"/>
    <property type="match status" value="1"/>
</dbReference>
<evidence type="ECO:0000259" key="2">
    <source>
        <dbReference type="PROSITE" id="PS50404"/>
    </source>
</evidence>
<dbReference type="PROSITE" id="PS50404">
    <property type="entry name" value="GST_NTER"/>
    <property type="match status" value="1"/>
</dbReference>
<feature type="domain" description="GST C-terminal" evidence="3">
    <location>
        <begin position="120"/>
        <end position="220"/>
    </location>
</feature>
<dbReference type="KEGG" id="cme:CYME_CMR110C"/>
<reference evidence="4 5" key="1">
    <citation type="journal article" date="2004" name="Nature">
        <title>Genome sequence of the ultrasmall unicellular red alga Cyanidioschyzon merolae 10D.</title>
        <authorList>
            <person name="Matsuzaki M."/>
            <person name="Misumi O."/>
            <person name="Shin-i T."/>
            <person name="Maruyama S."/>
            <person name="Takahara M."/>
            <person name="Miyagishima S."/>
            <person name="Mori T."/>
            <person name="Nishida K."/>
            <person name="Yagisawa F."/>
            <person name="Nishida K."/>
            <person name="Yoshida Y."/>
            <person name="Nishimura Y."/>
            <person name="Nakao S."/>
            <person name="Kobayashi T."/>
            <person name="Momoyama Y."/>
            <person name="Higashiyama T."/>
            <person name="Minoda A."/>
            <person name="Sano M."/>
            <person name="Nomoto H."/>
            <person name="Oishi K."/>
            <person name="Hayashi H."/>
            <person name="Ohta F."/>
            <person name="Nishizaka S."/>
            <person name="Haga S."/>
            <person name="Miura S."/>
            <person name="Morishita T."/>
            <person name="Kabeya Y."/>
            <person name="Terasawa K."/>
            <person name="Suzuki Y."/>
            <person name="Ishii Y."/>
            <person name="Asakawa S."/>
            <person name="Takano H."/>
            <person name="Ohta N."/>
            <person name="Kuroiwa H."/>
            <person name="Tanaka K."/>
            <person name="Shimizu N."/>
            <person name="Sugano S."/>
            <person name="Sato N."/>
            <person name="Nozaki H."/>
            <person name="Ogasawara N."/>
            <person name="Kohara Y."/>
            <person name="Kuroiwa T."/>
        </authorList>
    </citation>
    <scope>NUCLEOTIDE SEQUENCE [LARGE SCALE GENOMIC DNA]</scope>
    <source>
        <strain evidence="4 5">10D</strain>
    </source>
</reference>
<dbReference type="Gramene" id="CMR110CT">
    <property type="protein sequence ID" value="CMR110CT"/>
    <property type="gene ID" value="CMR110C"/>
</dbReference>
<gene>
    <name evidence="4" type="ORF">CYME_CMR110C</name>
</gene>
<dbReference type="SFLD" id="SFLDG00358">
    <property type="entry name" value="Main_(cytGST)"/>
    <property type="match status" value="1"/>
</dbReference>
<dbReference type="SFLD" id="SFLDS00019">
    <property type="entry name" value="Glutathione_Transferase_(cytos"/>
    <property type="match status" value="1"/>
</dbReference>
<dbReference type="STRING" id="280699.M1VB05"/>